<reference evidence="1" key="1">
    <citation type="journal article" date="2023" name="Mol. Ecol. Resour.">
        <title>Chromosome-level genome assembly of a triploid poplar Populus alba 'Berolinensis'.</title>
        <authorList>
            <person name="Chen S."/>
            <person name="Yu Y."/>
            <person name="Wang X."/>
            <person name="Wang S."/>
            <person name="Zhang T."/>
            <person name="Zhou Y."/>
            <person name="He R."/>
            <person name="Meng N."/>
            <person name="Wang Y."/>
            <person name="Liu W."/>
            <person name="Liu Z."/>
            <person name="Liu J."/>
            <person name="Guo Q."/>
            <person name="Huang H."/>
            <person name="Sederoff R.R."/>
            <person name="Wang G."/>
            <person name="Qu G."/>
            <person name="Chen S."/>
        </authorList>
    </citation>
    <scope>NUCLEOTIDE SEQUENCE</scope>
    <source>
        <strain evidence="1">SC-2020</strain>
    </source>
</reference>
<proteinExistence type="predicted"/>
<organism evidence="1 2">
    <name type="scientific">Populus alba x Populus x berolinensis</name>
    <dbReference type="NCBI Taxonomy" id="444605"/>
    <lineage>
        <taxon>Eukaryota</taxon>
        <taxon>Viridiplantae</taxon>
        <taxon>Streptophyta</taxon>
        <taxon>Embryophyta</taxon>
        <taxon>Tracheophyta</taxon>
        <taxon>Spermatophyta</taxon>
        <taxon>Magnoliopsida</taxon>
        <taxon>eudicotyledons</taxon>
        <taxon>Gunneridae</taxon>
        <taxon>Pentapetalae</taxon>
        <taxon>rosids</taxon>
        <taxon>fabids</taxon>
        <taxon>Malpighiales</taxon>
        <taxon>Salicaceae</taxon>
        <taxon>Saliceae</taxon>
        <taxon>Populus</taxon>
    </lineage>
</organism>
<dbReference type="AlphaFoldDB" id="A0AAD6Q3N6"/>
<evidence type="ECO:0000313" key="1">
    <source>
        <dbReference type="EMBL" id="KAJ6976610.1"/>
    </source>
</evidence>
<gene>
    <name evidence="1" type="ORF">NC653_028690</name>
</gene>
<protein>
    <submittedName>
        <fullName evidence="1">Uncharacterized protein</fullName>
    </submittedName>
</protein>
<name>A0AAD6Q3N6_9ROSI</name>
<dbReference type="Proteomes" id="UP001164929">
    <property type="component" value="Chromosome 12"/>
</dbReference>
<dbReference type="EMBL" id="JAQIZT010000012">
    <property type="protein sequence ID" value="KAJ6976610.1"/>
    <property type="molecule type" value="Genomic_DNA"/>
</dbReference>
<sequence>MITNGTILDIGCGSNLRNFTEEIRDQMERESRMGKLYIQISMICKQQHPSMIKFVKVRAGTDAFGTSCLKQAKITEENKAMEVISASIEHYKD</sequence>
<accession>A0AAD6Q3N6</accession>
<evidence type="ECO:0000313" key="2">
    <source>
        <dbReference type="Proteomes" id="UP001164929"/>
    </source>
</evidence>
<comment type="caution">
    <text evidence="1">The sequence shown here is derived from an EMBL/GenBank/DDBJ whole genome shotgun (WGS) entry which is preliminary data.</text>
</comment>
<keyword evidence="2" id="KW-1185">Reference proteome</keyword>